<proteinExistence type="inferred from homology"/>
<gene>
    <name evidence="2" type="ORF">WA026_023330</name>
</gene>
<organism evidence="2 3">
    <name type="scientific">Henosepilachna vigintioctopunctata</name>
    <dbReference type="NCBI Taxonomy" id="420089"/>
    <lineage>
        <taxon>Eukaryota</taxon>
        <taxon>Metazoa</taxon>
        <taxon>Ecdysozoa</taxon>
        <taxon>Arthropoda</taxon>
        <taxon>Hexapoda</taxon>
        <taxon>Insecta</taxon>
        <taxon>Pterygota</taxon>
        <taxon>Neoptera</taxon>
        <taxon>Endopterygota</taxon>
        <taxon>Coleoptera</taxon>
        <taxon>Polyphaga</taxon>
        <taxon>Cucujiformia</taxon>
        <taxon>Coccinelloidea</taxon>
        <taxon>Coccinellidae</taxon>
        <taxon>Epilachninae</taxon>
        <taxon>Epilachnini</taxon>
        <taxon>Henosepilachna</taxon>
    </lineage>
</organism>
<evidence type="ECO:0008006" key="4">
    <source>
        <dbReference type="Google" id="ProtNLM"/>
    </source>
</evidence>
<dbReference type="InterPro" id="IPR031821">
    <property type="entry name" value="SOSSC"/>
</dbReference>
<dbReference type="AlphaFoldDB" id="A0AAW1UPT6"/>
<dbReference type="GO" id="GO:0005654">
    <property type="term" value="C:nucleoplasm"/>
    <property type="evidence" value="ECO:0007669"/>
    <property type="project" value="TreeGrafter"/>
</dbReference>
<sequence>MQTMSMTIIFNKIKTRMHSEIINIANRKILEELHLKKQILLKQGTASALNASPLPTLNSTIPPHSADGHPLNSHHRQALLQANTQSTGYFISQDSSFGNLILPVLPRFDGKHT</sequence>
<protein>
    <recommendedName>
        <fullName evidence="4">SOSS complex subunit C homolog</fullName>
    </recommendedName>
</protein>
<accession>A0AAW1UPT6</accession>
<dbReference type="Pfam" id="PF15925">
    <property type="entry name" value="SOSSC"/>
    <property type="match status" value="1"/>
</dbReference>
<evidence type="ECO:0000313" key="2">
    <source>
        <dbReference type="EMBL" id="KAK9882819.1"/>
    </source>
</evidence>
<name>A0AAW1UPT6_9CUCU</name>
<dbReference type="GO" id="GO:0070876">
    <property type="term" value="C:SOSS complex"/>
    <property type="evidence" value="ECO:0007669"/>
    <property type="project" value="InterPro"/>
</dbReference>
<dbReference type="GO" id="GO:0006281">
    <property type="term" value="P:DNA repair"/>
    <property type="evidence" value="ECO:0007669"/>
    <property type="project" value="InterPro"/>
</dbReference>
<dbReference type="EMBL" id="JARQZJ010000083">
    <property type="protein sequence ID" value="KAK9882819.1"/>
    <property type="molecule type" value="Genomic_DNA"/>
</dbReference>
<comment type="similarity">
    <text evidence="1">Belongs to the SOSS-C family.</text>
</comment>
<dbReference type="PANTHER" id="PTHR31526">
    <property type="entry name" value="SOSS COMPLEX SUBUNIT C"/>
    <property type="match status" value="1"/>
</dbReference>
<keyword evidence="3" id="KW-1185">Reference proteome</keyword>
<comment type="caution">
    <text evidence="2">The sequence shown here is derived from an EMBL/GenBank/DDBJ whole genome shotgun (WGS) entry which is preliminary data.</text>
</comment>
<dbReference type="Proteomes" id="UP001431783">
    <property type="component" value="Unassembled WGS sequence"/>
</dbReference>
<evidence type="ECO:0000313" key="3">
    <source>
        <dbReference type="Proteomes" id="UP001431783"/>
    </source>
</evidence>
<reference evidence="2 3" key="1">
    <citation type="submission" date="2023-03" db="EMBL/GenBank/DDBJ databases">
        <title>Genome insight into feeding habits of ladybird beetles.</title>
        <authorList>
            <person name="Li H.-S."/>
            <person name="Huang Y.-H."/>
            <person name="Pang H."/>
        </authorList>
    </citation>
    <scope>NUCLEOTIDE SEQUENCE [LARGE SCALE GENOMIC DNA]</scope>
    <source>
        <strain evidence="2">SYSU_2023b</strain>
        <tissue evidence="2">Whole body</tissue>
    </source>
</reference>
<dbReference type="PANTHER" id="PTHR31526:SF2">
    <property type="entry name" value="SOSS COMPLEX SUBUNIT C"/>
    <property type="match status" value="1"/>
</dbReference>
<evidence type="ECO:0000256" key="1">
    <source>
        <dbReference type="ARBA" id="ARBA00007829"/>
    </source>
</evidence>